<reference evidence="7 8" key="1">
    <citation type="submission" date="2024-03" db="EMBL/GenBank/DDBJ databases">
        <title>Novel species of the genus Variovorax.</title>
        <authorList>
            <person name="Liu Q."/>
            <person name="Xin Y.-H."/>
        </authorList>
    </citation>
    <scope>NUCLEOTIDE SEQUENCE [LARGE SCALE GENOMIC DNA]</scope>
    <source>
        <strain evidence="7 8">KACC 18900</strain>
    </source>
</reference>
<keyword evidence="3 5" id="KW-0732">Signal</keyword>
<accession>A0ABU8WNU2</accession>
<feature type="signal peptide" evidence="5">
    <location>
        <begin position="1"/>
        <end position="28"/>
    </location>
</feature>
<dbReference type="PRINTS" id="PR00337">
    <property type="entry name" value="LEUILEVALBP"/>
</dbReference>
<evidence type="ECO:0000313" key="7">
    <source>
        <dbReference type="EMBL" id="MEJ8849180.1"/>
    </source>
</evidence>
<dbReference type="InterPro" id="IPR028082">
    <property type="entry name" value="Peripla_BP_I"/>
</dbReference>
<keyword evidence="4" id="KW-0029">Amino-acid transport</keyword>
<dbReference type="EMBL" id="JBBKZT010000009">
    <property type="protein sequence ID" value="MEJ8849180.1"/>
    <property type="molecule type" value="Genomic_DNA"/>
</dbReference>
<dbReference type="Pfam" id="PF13458">
    <property type="entry name" value="Peripla_BP_6"/>
    <property type="match status" value="1"/>
</dbReference>
<dbReference type="SUPFAM" id="SSF53822">
    <property type="entry name" value="Periplasmic binding protein-like I"/>
    <property type="match status" value="1"/>
</dbReference>
<comment type="caution">
    <text evidence="7">The sequence shown here is derived from an EMBL/GenBank/DDBJ whole genome shotgun (WGS) entry which is preliminary data.</text>
</comment>
<sequence>MTKKHAASPSVRWWIASACAALPLMAHATQGVTKTEVLVGTIQDLSGPIANFGKETLNGMNMRIEEANAAGGAGGRKIKLIVEDSSYDTKKAVLAAQKLVQNDKIFITVGNIGTSLALTTMPIFTNGGVIHAFPLASARGLYDPPTPLAFSFTVPYYQQGKVIVKALTQIKADRKWCSLTQDDDLGSELMKGVEAQAAEMKLKVIEKTSYKRGATDFSSQVARLKSAGCDTVVLGTTLRETIGTISEAKKSGFTPEFIGTSASYSHLVPKLGGPTMDGFLSSHASSQPYADDASKALRDWFAAYKTKYNEDPGQYAVMGYASMDWVIKTLDKVGPDLTTDRFVQTMETSTFPRDKLGFDTMSFTKTKRLGSEAVRISRIVNGKWVPVTDYMQP</sequence>
<dbReference type="CDD" id="cd06343">
    <property type="entry name" value="PBP1_ABC_ligand_binding-like"/>
    <property type="match status" value="1"/>
</dbReference>
<evidence type="ECO:0000256" key="1">
    <source>
        <dbReference type="ARBA" id="ARBA00010062"/>
    </source>
</evidence>
<dbReference type="PANTHER" id="PTHR47235">
    <property type="entry name" value="BLR6548 PROTEIN"/>
    <property type="match status" value="1"/>
</dbReference>
<dbReference type="InterPro" id="IPR000709">
    <property type="entry name" value="Leu_Ile_Val-bd"/>
</dbReference>
<protein>
    <submittedName>
        <fullName evidence="7">ABC transporter substrate-binding protein</fullName>
    </submittedName>
</protein>
<feature type="domain" description="Leucine-binding protein" evidence="6">
    <location>
        <begin position="37"/>
        <end position="382"/>
    </location>
</feature>
<dbReference type="RefSeq" id="WP_340344303.1">
    <property type="nucleotide sequence ID" value="NZ_JBBKZT010000009.1"/>
</dbReference>
<dbReference type="Gene3D" id="3.40.50.2300">
    <property type="match status" value="2"/>
</dbReference>
<evidence type="ECO:0000259" key="6">
    <source>
        <dbReference type="Pfam" id="PF13458"/>
    </source>
</evidence>
<evidence type="ECO:0000256" key="2">
    <source>
        <dbReference type="ARBA" id="ARBA00022448"/>
    </source>
</evidence>
<evidence type="ECO:0000256" key="3">
    <source>
        <dbReference type="ARBA" id="ARBA00022729"/>
    </source>
</evidence>
<proteinExistence type="inferred from homology"/>
<evidence type="ECO:0000256" key="5">
    <source>
        <dbReference type="SAM" id="SignalP"/>
    </source>
</evidence>
<dbReference type="Proteomes" id="UP001385892">
    <property type="component" value="Unassembled WGS sequence"/>
</dbReference>
<organism evidence="7 8">
    <name type="scientific">Variovorax rhizosphaerae</name>
    <dbReference type="NCBI Taxonomy" id="1836200"/>
    <lineage>
        <taxon>Bacteria</taxon>
        <taxon>Pseudomonadati</taxon>
        <taxon>Pseudomonadota</taxon>
        <taxon>Betaproteobacteria</taxon>
        <taxon>Burkholderiales</taxon>
        <taxon>Comamonadaceae</taxon>
        <taxon>Variovorax</taxon>
    </lineage>
</organism>
<dbReference type="PANTHER" id="PTHR47235:SF1">
    <property type="entry name" value="BLR6548 PROTEIN"/>
    <property type="match status" value="1"/>
</dbReference>
<evidence type="ECO:0000313" key="8">
    <source>
        <dbReference type="Proteomes" id="UP001385892"/>
    </source>
</evidence>
<name>A0ABU8WNU2_9BURK</name>
<evidence type="ECO:0000256" key="4">
    <source>
        <dbReference type="ARBA" id="ARBA00022970"/>
    </source>
</evidence>
<keyword evidence="2" id="KW-0813">Transport</keyword>
<comment type="similarity">
    <text evidence="1">Belongs to the leucine-binding protein family.</text>
</comment>
<dbReference type="InterPro" id="IPR028081">
    <property type="entry name" value="Leu-bd"/>
</dbReference>
<feature type="chain" id="PRO_5045963053" evidence="5">
    <location>
        <begin position="29"/>
        <end position="393"/>
    </location>
</feature>
<keyword evidence="8" id="KW-1185">Reference proteome</keyword>
<gene>
    <name evidence="7" type="ORF">WKW82_21160</name>
</gene>